<dbReference type="EMBL" id="JAGHQM010000018">
    <property type="protein sequence ID" value="KAH0566285.1"/>
    <property type="molecule type" value="Genomic_DNA"/>
</dbReference>
<feature type="domain" description="AAA+ ATPase" evidence="3">
    <location>
        <begin position="552"/>
        <end position="687"/>
    </location>
</feature>
<proteinExistence type="predicted"/>
<evidence type="ECO:0000256" key="2">
    <source>
        <dbReference type="ARBA" id="ARBA00022840"/>
    </source>
</evidence>
<dbReference type="SMART" id="SM00382">
    <property type="entry name" value="AAA"/>
    <property type="match status" value="2"/>
</dbReference>
<keyword evidence="5" id="KW-1185">Reference proteome</keyword>
<dbReference type="AlphaFoldDB" id="A0A9P8LJ11"/>
<dbReference type="PANTHER" id="PTHR23077:SF27">
    <property type="entry name" value="ATPASE FAMILY GENE 2 PROTEIN HOMOLOG A"/>
    <property type="match status" value="1"/>
</dbReference>
<dbReference type="PROSITE" id="PS00674">
    <property type="entry name" value="AAA"/>
    <property type="match status" value="2"/>
</dbReference>
<sequence>MESADHLNQISRKYTVRPFFRPARTDYKDAFRIYLAPAALLLHQLRAGDPCHIWIEDCTKQTAIAWPASEKIQDTVIQTSKMLQNTYGFRLGDKVSLAKREGLIPDSTLVSLEEIELGVDLQGSTDIRVFDESDNAGWEWFLSYPLGKAEYIVTGMVFENLECKGRRRTFRIDRISVSTETESSESEDSTPFSFSRFGANSGVKILTNATAGVAGLSKSAKRLYIRPAAIGGMASQINSLNRLFAAFDIGNYDIPPKLGGLGGILLYGPPGTGKSLLLSEIASTGWGNVFTLDTSVIGRFVGESEAAVRRVFSDAKNQQPSIIIIDELDSFAPKRSRISEAGELKIVSTLVAELNSLNKASGGASISRVLVIGATSRPNDIDESLRRPGRFEYEIEISIPDADARTQILKSLLDIPVDTRDELLEKLGERTHGFVGADLQAILKKAIINALFRLEDPQIGTNVEESITNVNCRNEASFHPVKAKIVHKLTQDDIDAAFLEVRPTVMREVYLEPPKIRWTDIGGQAEVKQSLREAVEWPLKHPDIMAELGITATKGLLLYGPPGCSKTLTAQALATESGLNFIAVKGAEILNMYVGESERAVREVFRKARIASPSIVFFDEIDAIGSTREGKQNSGVNVLTTLLNEMDGIEMLRGVIVLAATNKPELLDPALMRPGRLDTILYVGPPDRVAREDILRIKMNKMKIAGDVDTKELAEWMEGYSGAEIVSICDKAGHGAMKDCLRDGKISPIAKSHFEFALARVERQITPTVRLRYEQWGVGGTKKL</sequence>
<keyword evidence="2" id="KW-0067">ATP-binding</keyword>
<dbReference type="Gene3D" id="1.10.8.60">
    <property type="match status" value="2"/>
</dbReference>
<dbReference type="GO" id="GO:0016887">
    <property type="term" value="F:ATP hydrolysis activity"/>
    <property type="evidence" value="ECO:0007669"/>
    <property type="project" value="InterPro"/>
</dbReference>
<reference evidence="4" key="1">
    <citation type="submission" date="2021-03" db="EMBL/GenBank/DDBJ databases">
        <title>Comparative genomics and phylogenomic investigation of the class Geoglossomycetes provide insights into ecological specialization and systematics.</title>
        <authorList>
            <person name="Melie T."/>
            <person name="Pirro S."/>
            <person name="Miller A.N."/>
            <person name="Quandt A."/>
        </authorList>
    </citation>
    <scope>NUCLEOTIDE SEQUENCE</scope>
    <source>
        <strain evidence="4">CAQ_001_2017</strain>
    </source>
</reference>
<dbReference type="InterPro" id="IPR003960">
    <property type="entry name" value="ATPase_AAA_CS"/>
</dbReference>
<dbReference type="Gene3D" id="3.40.50.300">
    <property type="entry name" value="P-loop containing nucleotide triphosphate hydrolases"/>
    <property type="match status" value="2"/>
</dbReference>
<feature type="domain" description="AAA+ ATPase" evidence="3">
    <location>
        <begin position="260"/>
        <end position="401"/>
    </location>
</feature>
<dbReference type="InterPro" id="IPR003593">
    <property type="entry name" value="AAA+_ATPase"/>
</dbReference>
<dbReference type="SUPFAM" id="SSF52540">
    <property type="entry name" value="P-loop containing nucleoside triphosphate hydrolases"/>
    <property type="match status" value="2"/>
</dbReference>
<keyword evidence="1" id="KW-0547">Nucleotide-binding</keyword>
<protein>
    <recommendedName>
        <fullName evidence="3">AAA+ ATPase domain-containing protein</fullName>
    </recommendedName>
</protein>
<evidence type="ECO:0000256" key="1">
    <source>
        <dbReference type="ARBA" id="ARBA00022741"/>
    </source>
</evidence>
<dbReference type="InterPro" id="IPR027417">
    <property type="entry name" value="P-loop_NTPase"/>
</dbReference>
<dbReference type="FunFam" id="3.40.50.300:FF:001721">
    <property type="entry name" value="AAA family ATPase, putative"/>
    <property type="match status" value="1"/>
</dbReference>
<name>A0A9P8LJ11_9PEZI</name>
<dbReference type="InterPro" id="IPR050168">
    <property type="entry name" value="AAA_ATPase_domain"/>
</dbReference>
<dbReference type="PANTHER" id="PTHR23077">
    <property type="entry name" value="AAA-FAMILY ATPASE"/>
    <property type="match status" value="1"/>
</dbReference>
<dbReference type="GO" id="GO:0005524">
    <property type="term" value="F:ATP binding"/>
    <property type="evidence" value="ECO:0007669"/>
    <property type="project" value="UniProtKB-KW"/>
</dbReference>
<dbReference type="GO" id="GO:0005737">
    <property type="term" value="C:cytoplasm"/>
    <property type="evidence" value="ECO:0007669"/>
    <property type="project" value="TreeGrafter"/>
</dbReference>
<dbReference type="CDD" id="cd19511">
    <property type="entry name" value="RecA-like_CDC48_r2-like"/>
    <property type="match status" value="1"/>
</dbReference>
<dbReference type="Pfam" id="PF17862">
    <property type="entry name" value="AAA_lid_3"/>
    <property type="match status" value="2"/>
</dbReference>
<gene>
    <name evidence="4" type="ORF">GP486_000310</name>
</gene>
<evidence type="ECO:0000313" key="4">
    <source>
        <dbReference type="EMBL" id="KAH0566285.1"/>
    </source>
</evidence>
<dbReference type="InterPro" id="IPR003959">
    <property type="entry name" value="ATPase_AAA_core"/>
</dbReference>
<dbReference type="Gene3D" id="2.40.40.20">
    <property type="match status" value="1"/>
</dbReference>
<accession>A0A9P8LJ11</accession>
<comment type="caution">
    <text evidence="4">The sequence shown here is derived from an EMBL/GenBank/DDBJ whole genome shotgun (WGS) entry which is preliminary data.</text>
</comment>
<dbReference type="InterPro" id="IPR041569">
    <property type="entry name" value="AAA_lid_3"/>
</dbReference>
<evidence type="ECO:0000313" key="5">
    <source>
        <dbReference type="Proteomes" id="UP000750711"/>
    </source>
</evidence>
<evidence type="ECO:0000259" key="3">
    <source>
        <dbReference type="SMART" id="SM00382"/>
    </source>
</evidence>
<dbReference type="Proteomes" id="UP000750711">
    <property type="component" value="Unassembled WGS sequence"/>
</dbReference>
<organism evidence="4 5">
    <name type="scientific">Trichoglossum hirsutum</name>
    <dbReference type="NCBI Taxonomy" id="265104"/>
    <lineage>
        <taxon>Eukaryota</taxon>
        <taxon>Fungi</taxon>
        <taxon>Dikarya</taxon>
        <taxon>Ascomycota</taxon>
        <taxon>Pezizomycotina</taxon>
        <taxon>Geoglossomycetes</taxon>
        <taxon>Geoglossales</taxon>
        <taxon>Geoglossaceae</taxon>
        <taxon>Trichoglossum</taxon>
    </lineage>
</organism>
<dbReference type="Pfam" id="PF00004">
    <property type="entry name" value="AAA"/>
    <property type="match status" value="2"/>
</dbReference>